<dbReference type="CDD" id="cd04301">
    <property type="entry name" value="NAT_SF"/>
    <property type="match status" value="1"/>
</dbReference>
<feature type="domain" description="N-acetyltransferase" evidence="1">
    <location>
        <begin position="19"/>
        <end position="153"/>
    </location>
</feature>
<feature type="domain" description="N-acetyltransferase" evidence="1">
    <location>
        <begin position="165"/>
        <end position="299"/>
    </location>
</feature>
<dbReference type="EMBL" id="BGPR01002094">
    <property type="protein sequence ID" value="GBM67658.1"/>
    <property type="molecule type" value="Genomic_DNA"/>
</dbReference>
<name>A0A4Y2HQX3_ARAVE</name>
<reference evidence="2 3" key="1">
    <citation type="journal article" date="2019" name="Sci. Rep.">
        <title>Orb-weaving spider Araneus ventricosus genome elucidates the spidroin gene catalogue.</title>
        <authorList>
            <person name="Kono N."/>
            <person name="Nakamura H."/>
            <person name="Ohtoshi R."/>
            <person name="Moran D.A.P."/>
            <person name="Shinohara A."/>
            <person name="Yoshida Y."/>
            <person name="Fujiwara M."/>
            <person name="Mori M."/>
            <person name="Tomita M."/>
            <person name="Arakawa K."/>
        </authorList>
    </citation>
    <scope>NUCLEOTIDE SEQUENCE [LARGE SCALE GENOMIC DNA]</scope>
</reference>
<accession>A0A4Y2HQX3</accession>
<keyword evidence="3" id="KW-1185">Reference proteome</keyword>
<dbReference type="GO" id="GO:0016747">
    <property type="term" value="F:acyltransferase activity, transferring groups other than amino-acyl groups"/>
    <property type="evidence" value="ECO:0007669"/>
    <property type="project" value="InterPro"/>
</dbReference>
<dbReference type="PROSITE" id="PS51186">
    <property type="entry name" value="GNAT"/>
    <property type="match status" value="2"/>
</dbReference>
<dbReference type="Pfam" id="PF00583">
    <property type="entry name" value="Acetyltransf_1"/>
    <property type="match status" value="1"/>
</dbReference>
<dbReference type="OrthoDB" id="5771378at2759"/>
<evidence type="ECO:0000259" key="1">
    <source>
        <dbReference type="PROSITE" id="PS51186"/>
    </source>
</evidence>
<proteinExistence type="predicted"/>
<organism evidence="2 3">
    <name type="scientific">Araneus ventricosus</name>
    <name type="common">Orbweaver spider</name>
    <name type="synonym">Epeira ventricosa</name>
    <dbReference type="NCBI Taxonomy" id="182803"/>
    <lineage>
        <taxon>Eukaryota</taxon>
        <taxon>Metazoa</taxon>
        <taxon>Ecdysozoa</taxon>
        <taxon>Arthropoda</taxon>
        <taxon>Chelicerata</taxon>
        <taxon>Arachnida</taxon>
        <taxon>Araneae</taxon>
        <taxon>Araneomorphae</taxon>
        <taxon>Entelegynae</taxon>
        <taxon>Araneoidea</taxon>
        <taxon>Araneidae</taxon>
        <taxon>Araneus</taxon>
    </lineage>
</organism>
<evidence type="ECO:0000313" key="2">
    <source>
        <dbReference type="EMBL" id="GBM67658.1"/>
    </source>
</evidence>
<evidence type="ECO:0000313" key="3">
    <source>
        <dbReference type="Proteomes" id="UP000499080"/>
    </source>
</evidence>
<dbReference type="InterPro" id="IPR041496">
    <property type="entry name" value="YitH/HolE_GNAT"/>
</dbReference>
<dbReference type="Pfam" id="PF18014">
    <property type="entry name" value="Acetyltransf_18"/>
    <property type="match status" value="1"/>
</dbReference>
<comment type="caution">
    <text evidence="2">The sequence shown here is derived from an EMBL/GenBank/DDBJ whole genome shotgun (WGS) entry which is preliminary data.</text>
</comment>
<gene>
    <name evidence="2" type="ORF">AVEN_226027_1</name>
</gene>
<dbReference type="InterPro" id="IPR000182">
    <property type="entry name" value="GNAT_dom"/>
</dbReference>
<dbReference type="Gene3D" id="3.40.630.90">
    <property type="match status" value="1"/>
</dbReference>
<dbReference type="InterPro" id="IPR052729">
    <property type="entry name" value="Acyl/Acetyltrans_Enzymes"/>
</dbReference>
<protein>
    <recommendedName>
        <fullName evidence="1">N-acetyltransferase domain-containing protein</fullName>
    </recommendedName>
</protein>
<dbReference type="AlphaFoldDB" id="A0A4Y2HQX3"/>
<dbReference type="PANTHER" id="PTHR47237">
    <property type="entry name" value="SLL0310 PROTEIN"/>
    <property type="match status" value="1"/>
</dbReference>
<dbReference type="Proteomes" id="UP000499080">
    <property type="component" value="Unassembled WGS sequence"/>
</dbReference>
<dbReference type="SUPFAM" id="SSF55729">
    <property type="entry name" value="Acyl-CoA N-acyltransferases (Nat)"/>
    <property type="match status" value="1"/>
</dbReference>
<sequence>MPVKSSNIVPKNSDGMSRYRVRCMTHGDLPQLMEIRREMKVHDVESCIDSWLTVDPRGINVVESEEGEIVGACCFIRNSEDLYFGGLYCVRSKFQGSGLGIHVWNACMDHVGPMNAALNAVPGKMELYRDKSGFPIVETEFKCQKNYTSEPVDPNNLSNIIPQGVTIESVQEYNLPALFDYDFSVVGYDRKLALALNCQEENSRTFVAVKNGACVGFGTIKLTCLGAGRVGPLYSDDSAVAEALLKTLIMSMPHVTGFVMNTVSSNVSARRLLKKLGVPLKEELTRMYRKEKLVADTKKIFGLYELNLAPF</sequence>
<dbReference type="PANTHER" id="PTHR47237:SF1">
    <property type="entry name" value="SLL0310 PROTEIN"/>
    <property type="match status" value="1"/>
</dbReference>
<dbReference type="InterPro" id="IPR016181">
    <property type="entry name" value="Acyl_CoA_acyltransferase"/>
</dbReference>
<dbReference type="Gene3D" id="3.40.630.30">
    <property type="match status" value="1"/>
</dbReference>